<dbReference type="InterPro" id="IPR011009">
    <property type="entry name" value="Kinase-like_dom_sf"/>
</dbReference>
<reference evidence="3" key="2">
    <citation type="submission" date="2015-01" db="EMBL/GenBank/DDBJ databases">
        <title>Evolutionary Origins and Diversification of the Mycorrhizal Mutualists.</title>
        <authorList>
            <consortium name="DOE Joint Genome Institute"/>
            <consortium name="Mycorrhizal Genomics Consortium"/>
            <person name="Kohler A."/>
            <person name="Kuo A."/>
            <person name="Nagy L.G."/>
            <person name="Floudas D."/>
            <person name="Copeland A."/>
            <person name="Barry K.W."/>
            <person name="Cichocki N."/>
            <person name="Veneault-Fourrey C."/>
            <person name="LaButti K."/>
            <person name="Lindquist E.A."/>
            <person name="Lipzen A."/>
            <person name="Lundell T."/>
            <person name="Morin E."/>
            <person name="Murat C."/>
            <person name="Riley R."/>
            <person name="Ohm R."/>
            <person name="Sun H."/>
            <person name="Tunlid A."/>
            <person name="Henrissat B."/>
            <person name="Grigoriev I.V."/>
            <person name="Hibbett D.S."/>
            <person name="Martin F."/>
        </authorList>
    </citation>
    <scope>NUCLEOTIDE SEQUENCE [LARGE SCALE GENOMIC DNA]</scope>
    <source>
        <strain evidence="3">MUT 4182</strain>
    </source>
</reference>
<keyword evidence="3" id="KW-1185">Reference proteome</keyword>
<reference evidence="2 3" key="1">
    <citation type="submission" date="2014-04" db="EMBL/GenBank/DDBJ databases">
        <authorList>
            <consortium name="DOE Joint Genome Institute"/>
            <person name="Kuo A."/>
            <person name="Girlanda M."/>
            <person name="Perotto S."/>
            <person name="Kohler A."/>
            <person name="Nagy L.G."/>
            <person name="Floudas D."/>
            <person name="Copeland A."/>
            <person name="Barry K.W."/>
            <person name="Cichocki N."/>
            <person name="Veneault-Fourrey C."/>
            <person name="LaButti K."/>
            <person name="Lindquist E.A."/>
            <person name="Lipzen A."/>
            <person name="Lundell T."/>
            <person name="Morin E."/>
            <person name="Murat C."/>
            <person name="Sun H."/>
            <person name="Tunlid A."/>
            <person name="Henrissat B."/>
            <person name="Grigoriev I.V."/>
            <person name="Hibbett D.S."/>
            <person name="Martin F."/>
            <person name="Nordberg H.P."/>
            <person name="Cantor M.N."/>
            <person name="Hua S.X."/>
        </authorList>
    </citation>
    <scope>NUCLEOTIDE SEQUENCE [LARGE SCALE GENOMIC DNA]</scope>
    <source>
        <strain evidence="2 3">MUT 4182</strain>
    </source>
</reference>
<evidence type="ECO:0000313" key="3">
    <source>
        <dbReference type="Proteomes" id="UP000054248"/>
    </source>
</evidence>
<evidence type="ECO:0000259" key="1">
    <source>
        <dbReference type="PROSITE" id="PS50011"/>
    </source>
</evidence>
<dbReference type="InterPro" id="IPR008266">
    <property type="entry name" value="Tyr_kinase_AS"/>
</dbReference>
<evidence type="ECO:0000313" key="2">
    <source>
        <dbReference type="EMBL" id="KIO20236.1"/>
    </source>
</evidence>
<dbReference type="Gene3D" id="1.10.510.10">
    <property type="entry name" value="Transferase(Phosphotransferase) domain 1"/>
    <property type="match status" value="1"/>
</dbReference>
<protein>
    <recommendedName>
        <fullName evidence="1">Protein kinase domain-containing protein</fullName>
    </recommendedName>
</protein>
<dbReference type="GO" id="GO:0005524">
    <property type="term" value="F:ATP binding"/>
    <property type="evidence" value="ECO:0007669"/>
    <property type="project" value="InterPro"/>
</dbReference>
<dbReference type="GO" id="GO:0004672">
    <property type="term" value="F:protein kinase activity"/>
    <property type="evidence" value="ECO:0007669"/>
    <property type="project" value="InterPro"/>
</dbReference>
<dbReference type="EMBL" id="KN823181">
    <property type="protein sequence ID" value="KIO20236.1"/>
    <property type="molecule type" value="Genomic_DNA"/>
</dbReference>
<dbReference type="SUPFAM" id="SSF56112">
    <property type="entry name" value="Protein kinase-like (PK-like)"/>
    <property type="match status" value="1"/>
</dbReference>
<name>A0A0C3Q7X1_9AGAM</name>
<dbReference type="OrthoDB" id="4062651at2759"/>
<sequence>MLYGQSSLEGAPTAYIMEYLSPPTDTASGWVTLFEFFKRKDLVTRNSSAIRVALDRILTVMEEANMVHGDLRPNNIMVEVGPDKTPVRSGEEQSVNLRVVDFDWAGESDKVCYPLQRNEAITWPGDAAMSIRRGHDRDLIDNWWLKHCS</sequence>
<dbReference type="HOGENOM" id="CLU_1751043_0_0_1"/>
<proteinExistence type="predicted"/>
<dbReference type="AlphaFoldDB" id="A0A0C3Q7X1"/>
<dbReference type="InterPro" id="IPR000719">
    <property type="entry name" value="Prot_kinase_dom"/>
</dbReference>
<dbReference type="Proteomes" id="UP000054248">
    <property type="component" value="Unassembled WGS sequence"/>
</dbReference>
<feature type="domain" description="Protein kinase" evidence="1">
    <location>
        <begin position="1"/>
        <end position="149"/>
    </location>
</feature>
<accession>A0A0C3Q7X1</accession>
<organism evidence="2 3">
    <name type="scientific">Tulasnella calospora MUT 4182</name>
    <dbReference type="NCBI Taxonomy" id="1051891"/>
    <lineage>
        <taxon>Eukaryota</taxon>
        <taxon>Fungi</taxon>
        <taxon>Dikarya</taxon>
        <taxon>Basidiomycota</taxon>
        <taxon>Agaricomycotina</taxon>
        <taxon>Agaricomycetes</taxon>
        <taxon>Cantharellales</taxon>
        <taxon>Tulasnellaceae</taxon>
        <taxon>Tulasnella</taxon>
    </lineage>
</organism>
<dbReference type="PROSITE" id="PS00109">
    <property type="entry name" value="PROTEIN_KINASE_TYR"/>
    <property type="match status" value="1"/>
</dbReference>
<gene>
    <name evidence="2" type="ORF">M407DRAFT_245877</name>
</gene>
<dbReference type="PROSITE" id="PS50011">
    <property type="entry name" value="PROTEIN_KINASE_DOM"/>
    <property type="match status" value="1"/>
</dbReference>